<keyword evidence="4" id="KW-0106">Calcium</keyword>
<evidence type="ECO:0000256" key="1">
    <source>
        <dbReference type="ARBA" id="ARBA00007963"/>
    </source>
</evidence>
<dbReference type="Pfam" id="PF01951">
    <property type="entry name" value="Archease"/>
    <property type="match status" value="1"/>
</dbReference>
<accession>A0A5A8DIG1</accession>
<protein>
    <recommendedName>
        <fullName evidence="6">Archease domain-containing protein</fullName>
    </recommendedName>
</protein>
<evidence type="ECO:0000256" key="4">
    <source>
        <dbReference type="ARBA" id="ARBA00022837"/>
    </source>
</evidence>
<evidence type="ECO:0000313" key="8">
    <source>
        <dbReference type="Proteomes" id="UP000325113"/>
    </source>
</evidence>
<sequence>MSDEERRDQGVGSGAQGLHRVSLWRELKKEKCKKYPGEARALAAFVLALVQVIDQFVGNGGRPFPCSAAAFDLIVDGQLARTWAARADEAFPALRERDSSFHRRRYTPDNRSGSSSRRNVRHHFWQNFDMVAIVLRREGHTGWVAPEGRAVAKGHDPETPQGALVFELGSLLRSLLTRATARAWAVLAPDDRYSGDKAFPDLSGDGIDGLLHIMLQFDPCERASAPWSRPACKYEYLDHTADVQLHAWGSTLEEALGQAVVAMTGYMTDVNTVHPGAGGDAVLTVEAGDLLGLVYRLLDEALFRFNGDGMLICDAVVESLAIGGGLPARAVRADESSPPASGTAARLTCRVRGEAFSRDRHPCGTEIKAITYSQMTVQPPLPPGAAERTEAGPATAGPSRPATGGLDDDRPYAEHAKWRPDEWHLFVIVDI</sequence>
<keyword evidence="3" id="KW-0479">Metal-binding</keyword>
<dbReference type="GO" id="GO:0046872">
    <property type="term" value="F:metal ion binding"/>
    <property type="evidence" value="ECO:0007669"/>
    <property type="project" value="UniProtKB-KW"/>
</dbReference>
<dbReference type="PANTHER" id="PTHR12682:SF11">
    <property type="entry name" value="PROTEIN ARCHEASE"/>
    <property type="match status" value="1"/>
</dbReference>
<name>A0A5A8DIG1_CAFRO</name>
<evidence type="ECO:0000256" key="2">
    <source>
        <dbReference type="ARBA" id="ARBA00022694"/>
    </source>
</evidence>
<reference evidence="7 8" key="1">
    <citation type="submission" date="2019-07" db="EMBL/GenBank/DDBJ databases">
        <title>Genomes of Cafeteria roenbergensis.</title>
        <authorList>
            <person name="Fischer M.G."/>
            <person name="Hackl T."/>
            <person name="Roman M."/>
        </authorList>
    </citation>
    <scope>NUCLEOTIDE SEQUENCE [LARGE SCALE GENOMIC DNA]</scope>
    <source>
        <strain evidence="7 8">Cflag</strain>
    </source>
</reference>
<dbReference type="InterPro" id="IPR002804">
    <property type="entry name" value="Archease"/>
</dbReference>
<dbReference type="GO" id="GO:0072669">
    <property type="term" value="C:tRNA-splicing ligase complex"/>
    <property type="evidence" value="ECO:0007669"/>
    <property type="project" value="TreeGrafter"/>
</dbReference>
<dbReference type="Gene3D" id="3.55.10.10">
    <property type="entry name" value="Archease domain"/>
    <property type="match status" value="1"/>
</dbReference>
<dbReference type="Proteomes" id="UP000325113">
    <property type="component" value="Unassembled WGS sequence"/>
</dbReference>
<dbReference type="EMBL" id="VLTM01000014">
    <property type="protein sequence ID" value="KAA0165122.1"/>
    <property type="molecule type" value="Genomic_DNA"/>
</dbReference>
<evidence type="ECO:0000259" key="6">
    <source>
        <dbReference type="Pfam" id="PF01951"/>
    </source>
</evidence>
<comment type="caution">
    <text evidence="7">The sequence shown here is derived from an EMBL/GenBank/DDBJ whole genome shotgun (WGS) entry which is preliminary data.</text>
</comment>
<dbReference type="InterPro" id="IPR036820">
    <property type="entry name" value="Archease_dom_sf"/>
</dbReference>
<comment type="similarity">
    <text evidence="1">Belongs to the archease family.</text>
</comment>
<dbReference type="PANTHER" id="PTHR12682">
    <property type="entry name" value="ARCHEASE"/>
    <property type="match status" value="1"/>
</dbReference>
<organism evidence="7 8">
    <name type="scientific">Cafeteria roenbergensis</name>
    <name type="common">Marine flagellate</name>
    <dbReference type="NCBI Taxonomy" id="33653"/>
    <lineage>
        <taxon>Eukaryota</taxon>
        <taxon>Sar</taxon>
        <taxon>Stramenopiles</taxon>
        <taxon>Bigyra</taxon>
        <taxon>Opalozoa</taxon>
        <taxon>Bicosoecida</taxon>
        <taxon>Cafeteriaceae</taxon>
        <taxon>Cafeteria</taxon>
    </lineage>
</organism>
<feature type="region of interest" description="Disordered" evidence="5">
    <location>
        <begin position="379"/>
        <end position="412"/>
    </location>
</feature>
<keyword evidence="2" id="KW-0819">tRNA processing</keyword>
<proteinExistence type="inferred from homology"/>
<feature type="domain" description="Archease" evidence="6">
    <location>
        <begin position="234"/>
        <end position="379"/>
    </location>
</feature>
<evidence type="ECO:0000256" key="5">
    <source>
        <dbReference type="SAM" id="MobiDB-lite"/>
    </source>
</evidence>
<dbReference type="InterPro" id="IPR023572">
    <property type="entry name" value="Archease_dom"/>
</dbReference>
<dbReference type="AlphaFoldDB" id="A0A5A8DIG1"/>
<evidence type="ECO:0000256" key="3">
    <source>
        <dbReference type="ARBA" id="ARBA00022723"/>
    </source>
</evidence>
<dbReference type="GO" id="GO:0006388">
    <property type="term" value="P:tRNA splicing, via endonucleolytic cleavage and ligation"/>
    <property type="evidence" value="ECO:0007669"/>
    <property type="project" value="TreeGrafter"/>
</dbReference>
<dbReference type="SUPFAM" id="SSF69819">
    <property type="entry name" value="MTH1598-like"/>
    <property type="match status" value="1"/>
</dbReference>
<gene>
    <name evidence="7" type="ORF">FNF31_02138</name>
</gene>
<evidence type="ECO:0000313" key="7">
    <source>
        <dbReference type="EMBL" id="KAA0165122.1"/>
    </source>
</evidence>